<keyword evidence="2 7" id="KW-0285">Flavoprotein</keyword>
<dbReference type="PRINTS" id="PR00368">
    <property type="entry name" value="FADPNR"/>
</dbReference>
<evidence type="ECO:0000256" key="2">
    <source>
        <dbReference type="ARBA" id="ARBA00022630"/>
    </source>
</evidence>
<dbReference type="SUPFAM" id="SSF51905">
    <property type="entry name" value="FAD/NAD(P)-binding domain"/>
    <property type="match status" value="1"/>
</dbReference>
<evidence type="ECO:0000256" key="6">
    <source>
        <dbReference type="ARBA" id="ARBA00023284"/>
    </source>
</evidence>
<keyword evidence="11" id="KW-1185">Reference proteome</keyword>
<dbReference type="GO" id="GO:0005737">
    <property type="term" value="C:cytoplasm"/>
    <property type="evidence" value="ECO:0007669"/>
    <property type="project" value="InterPro"/>
</dbReference>
<name>A0A109W438_9BACT</name>
<keyword evidence="5" id="KW-1015">Disulfide bond</keyword>
<accession>A0A109W438</accession>
<comment type="similarity">
    <text evidence="1 7">Belongs to the class-II pyridine nucleotide-disulfide oxidoreductase family.</text>
</comment>
<organism evidence="10 11">
    <name type="scientific">Desulfovibrio fairfieldensis</name>
    <dbReference type="NCBI Taxonomy" id="44742"/>
    <lineage>
        <taxon>Bacteria</taxon>
        <taxon>Pseudomonadati</taxon>
        <taxon>Thermodesulfobacteriota</taxon>
        <taxon>Desulfovibrionia</taxon>
        <taxon>Desulfovibrionales</taxon>
        <taxon>Desulfovibrionaceae</taxon>
        <taxon>Desulfovibrio</taxon>
    </lineage>
</organism>
<gene>
    <name evidence="10" type="ORF">AXF13_06295</name>
</gene>
<dbReference type="GO" id="GO:0019430">
    <property type="term" value="P:removal of superoxide radicals"/>
    <property type="evidence" value="ECO:0007669"/>
    <property type="project" value="UniProtKB-UniRule"/>
</dbReference>
<dbReference type="NCBIfam" id="TIGR01292">
    <property type="entry name" value="TRX_reduct"/>
    <property type="match status" value="1"/>
</dbReference>
<dbReference type="Gene3D" id="3.50.50.60">
    <property type="entry name" value="FAD/NAD(P)-binding domain"/>
    <property type="match status" value="2"/>
</dbReference>
<evidence type="ECO:0000256" key="8">
    <source>
        <dbReference type="RuleBase" id="RU003881"/>
    </source>
</evidence>
<evidence type="ECO:0000313" key="10">
    <source>
        <dbReference type="EMBL" id="AMD89750.1"/>
    </source>
</evidence>
<dbReference type="InterPro" id="IPR023753">
    <property type="entry name" value="FAD/NAD-binding_dom"/>
</dbReference>
<keyword evidence="4 7" id="KW-0560">Oxidoreductase</keyword>
<dbReference type="EMBL" id="CP014229">
    <property type="protein sequence ID" value="AMD89750.1"/>
    <property type="molecule type" value="Genomic_DNA"/>
</dbReference>
<dbReference type="InterPro" id="IPR005982">
    <property type="entry name" value="Thioredox_Rdtase"/>
</dbReference>
<evidence type="ECO:0000256" key="7">
    <source>
        <dbReference type="RuleBase" id="RU003880"/>
    </source>
</evidence>
<comment type="catalytic activity">
    <reaction evidence="7">
        <text>[thioredoxin]-dithiol + NADP(+) = [thioredoxin]-disulfide + NADPH + H(+)</text>
        <dbReference type="Rhea" id="RHEA:20345"/>
        <dbReference type="Rhea" id="RHEA-COMP:10698"/>
        <dbReference type="Rhea" id="RHEA-COMP:10700"/>
        <dbReference type="ChEBI" id="CHEBI:15378"/>
        <dbReference type="ChEBI" id="CHEBI:29950"/>
        <dbReference type="ChEBI" id="CHEBI:50058"/>
        <dbReference type="ChEBI" id="CHEBI:57783"/>
        <dbReference type="ChEBI" id="CHEBI:58349"/>
        <dbReference type="EC" id="1.8.1.9"/>
    </reaction>
</comment>
<dbReference type="InterPro" id="IPR050097">
    <property type="entry name" value="Ferredoxin-NADP_redctase_2"/>
</dbReference>
<dbReference type="AlphaFoldDB" id="A0A109W438"/>
<dbReference type="Pfam" id="PF07992">
    <property type="entry name" value="Pyr_redox_2"/>
    <property type="match status" value="1"/>
</dbReference>
<keyword evidence="3 7" id="KW-0274">FAD</keyword>
<evidence type="ECO:0000256" key="3">
    <source>
        <dbReference type="ARBA" id="ARBA00022827"/>
    </source>
</evidence>
<comment type="subunit">
    <text evidence="7">Homodimer.</text>
</comment>
<proteinExistence type="inferred from homology"/>
<dbReference type="RefSeq" id="WP_062252075.1">
    <property type="nucleotide sequence ID" value="NZ_CP014229.1"/>
</dbReference>
<dbReference type="InterPro" id="IPR036188">
    <property type="entry name" value="FAD/NAD-bd_sf"/>
</dbReference>
<sequence>MKAYDAVVIGGGPAGITAALYLARSGCSVSFFEQLTPGGQVLQTESLENYPGYPQGIKGYELADLFAAHLDGLDIDRPTGAVESVSGAAGRFNVRAGGGEEYAAKTVLVCSGARHRQLGLENEDRLVGRGVSYCALCDGNFFRGQTVAVVGGGNAALEESLYLAKIVGKLHLIHRREGFRGLKVYQDRLESMPDKVEIHRNTVITSLNGDEQLTSLNLHNIQNGAEEELPVDGLFVYVGFAPVTSFLPQELQRDDQGFIVTDTEMRTSIPGIFAAGDIRSKLCRQVITAAGDGATAAQAAFVFLEQLHA</sequence>
<evidence type="ECO:0000256" key="4">
    <source>
        <dbReference type="ARBA" id="ARBA00023002"/>
    </source>
</evidence>
<keyword evidence="6 7" id="KW-0676">Redox-active center</keyword>
<dbReference type="PANTHER" id="PTHR48105">
    <property type="entry name" value="THIOREDOXIN REDUCTASE 1-RELATED-RELATED"/>
    <property type="match status" value="1"/>
</dbReference>
<dbReference type="Proteomes" id="UP000069241">
    <property type="component" value="Chromosome"/>
</dbReference>
<keyword evidence="8" id="KW-0521">NADP</keyword>
<comment type="cofactor">
    <cofactor evidence="8">
        <name>FAD</name>
        <dbReference type="ChEBI" id="CHEBI:57692"/>
    </cofactor>
    <text evidence="8">Binds 1 FAD per subunit.</text>
</comment>
<dbReference type="KEGG" id="dfi:AXF13_06295"/>
<dbReference type="GO" id="GO:0004791">
    <property type="term" value="F:thioredoxin-disulfide reductase (NADPH) activity"/>
    <property type="evidence" value="ECO:0007669"/>
    <property type="project" value="UniProtKB-UniRule"/>
</dbReference>
<evidence type="ECO:0000313" key="11">
    <source>
        <dbReference type="Proteomes" id="UP000069241"/>
    </source>
</evidence>
<protein>
    <recommendedName>
        <fullName evidence="7">Thioredoxin reductase</fullName>
        <ecNumber evidence="7">1.8.1.9</ecNumber>
    </recommendedName>
</protein>
<dbReference type="PROSITE" id="PS00573">
    <property type="entry name" value="PYRIDINE_REDOX_2"/>
    <property type="match status" value="1"/>
</dbReference>
<dbReference type="InterPro" id="IPR008255">
    <property type="entry name" value="Pyr_nucl-diS_OxRdtase_2_AS"/>
</dbReference>
<dbReference type="STRING" id="44742.AXF13_06295"/>
<dbReference type="EC" id="1.8.1.9" evidence="7"/>
<evidence type="ECO:0000256" key="5">
    <source>
        <dbReference type="ARBA" id="ARBA00023157"/>
    </source>
</evidence>
<evidence type="ECO:0000256" key="1">
    <source>
        <dbReference type="ARBA" id="ARBA00009333"/>
    </source>
</evidence>
<evidence type="ECO:0000259" key="9">
    <source>
        <dbReference type="Pfam" id="PF07992"/>
    </source>
</evidence>
<reference evidence="11" key="1">
    <citation type="submission" date="2016-02" db="EMBL/GenBank/DDBJ databases">
        <authorList>
            <person name="Holder M.E."/>
            <person name="Ajami N.J."/>
            <person name="Petrosino J.F."/>
        </authorList>
    </citation>
    <scope>NUCLEOTIDE SEQUENCE [LARGE SCALE GENOMIC DNA]</scope>
    <source>
        <strain evidence="11">CCUG 45958</strain>
    </source>
</reference>
<feature type="domain" description="FAD/NAD(P)-binding" evidence="9">
    <location>
        <begin position="4"/>
        <end position="293"/>
    </location>
</feature>
<dbReference type="PRINTS" id="PR00469">
    <property type="entry name" value="PNDRDTASEII"/>
</dbReference>